<dbReference type="SMART" id="SM00360">
    <property type="entry name" value="RRM"/>
    <property type="match status" value="1"/>
</dbReference>
<dbReference type="PROSITE" id="PS50102">
    <property type="entry name" value="RRM"/>
    <property type="match status" value="1"/>
</dbReference>
<evidence type="ECO:0000313" key="7">
    <source>
        <dbReference type="Proteomes" id="UP000504610"/>
    </source>
</evidence>
<feature type="compositionally biased region" description="Basic and acidic residues" evidence="4">
    <location>
        <begin position="150"/>
        <end position="221"/>
    </location>
</feature>
<dbReference type="SUPFAM" id="SSF54928">
    <property type="entry name" value="RNA-binding domain, RBD"/>
    <property type="match status" value="1"/>
</dbReference>
<dbReference type="InterPro" id="IPR001878">
    <property type="entry name" value="Znf_CCHC"/>
</dbReference>
<dbReference type="CDD" id="cd21608">
    <property type="entry name" value="RRM2_NsCP33_like"/>
    <property type="match status" value="1"/>
</dbReference>
<evidence type="ECO:0000256" key="3">
    <source>
        <dbReference type="PROSITE-ProRule" id="PRU00176"/>
    </source>
</evidence>
<dbReference type="Pfam" id="PF00076">
    <property type="entry name" value="RRM_1"/>
    <property type="match status" value="1"/>
</dbReference>
<dbReference type="AlphaFoldDB" id="A0A6J0NAB0"/>
<keyword evidence="1 3" id="KW-0694">RNA-binding</keyword>
<proteinExistence type="predicted"/>
<dbReference type="Gene3D" id="4.10.60.10">
    <property type="entry name" value="Zinc finger, CCHC-type"/>
    <property type="match status" value="1"/>
</dbReference>
<dbReference type="PANTHER" id="PTHR48028">
    <property type="entry name" value="GLYCINE-RICH RNA-BINDING PROTEIN RZ1A"/>
    <property type="match status" value="1"/>
</dbReference>
<protein>
    <submittedName>
        <fullName evidence="8 9">Glycine-rich RNA-binding protein RZ1A</fullName>
    </submittedName>
</protein>
<evidence type="ECO:0000256" key="2">
    <source>
        <dbReference type="PROSITE-ProRule" id="PRU00047"/>
    </source>
</evidence>
<evidence type="ECO:0000313" key="11">
    <source>
        <dbReference type="RefSeq" id="XP_056862921.1"/>
    </source>
</evidence>
<feature type="domain" description="RRM" evidence="5">
    <location>
        <begin position="7"/>
        <end position="85"/>
    </location>
</feature>
<dbReference type="GO" id="GO:0008270">
    <property type="term" value="F:zinc ion binding"/>
    <property type="evidence" value="ECO:0007669"/>
    <property type="project" value="UniProtKB-KW"/>
</dbReference>
<accession>A0A6J0NAB0</accession>
<dbReference type="Proteomes" id="UP000504610">
    <property type="component" value="Chromosome 4"/>
</dbReference>
<dbReference type="PANTHER" id="PTHR48028:SF2">
    <property type="entry name" value="GLYCINE-RICH RNA-BINDING PROTEIN RZ1A"/>
    <property type="match status" value="1"/>
</dbReference>
<name>A0A6J0NAB0_RAPSA</name>
<evidence type="ECO:0000259" key="6">
    <source>
        <dbReference type="PROSITE" id="PS50158"/>
    </source>
</evidence>
<dbReference type="GO" id="GO:0003723">
    <property type="term" value="F:RNA binding"/>
    <property type="evidence" value="ECO:0007669"/>
    <property type="project" value="UniProtKB-UniRule"/>
</dbReference>
<dbReference type="Pfam" id="PF00098">
    <property type="entry name" value="zf-CCHC"/>
    <property type="match status" value="1"/>
</dbReference>
<dbReference type="InterPro" id="IPR012677">
    <property type="entry name" value="Nucleotide-bd_a/b_plait_sf"/>
</dbReference>
<evidence type="ECO:0000313" key="8">
    <source>
        <dbReference type="RefSeq" id="XP_018480762.1"/>
    </source>
</evidence>
<evidence type="ECO:0000256" key="1">
    <source>
        <dbReference type="ARBA" id="ARBA00022884"/>
    </source>
</evidence>
<evidence type="ECO:0000259" key="5">
    <source>
        <dbReference type="PROSITE" id="PS50102"/>
    </source>
</evidence>
<keyword evidence="2" id="KW-0863">Zinc-finger</keyword>
<evidence type="ECO:0000256" key="4">
    <source>
        <dbReference type="SAM" id="MobiDB-lite"/>
    </source>
</evidence>
<keyword evidence="2" id="KW-0479">Metal-binding</keyword>
<dbReference type="OrthoDB" id="439808at2759"/>
<feature type="compositionally biased region" description="Gly residues" evidence="4">
    <location>
        <begin position="114"/>
        <end position="123"/>
    </location>
</feature>
<feature type="compositionally biased region" description="Basic and acidic residues" evidence="4">
    <location>
        <begin position="133"/>
        <end position="142"/>
    </location>
</feature>
<dbReference type="InterPro" id="IPR035979">
    <property type="entry name" value="RBD_domain_sf"/>
</dbReference>
<reference evidence="7" key="1">
    <citation type="journal article" date="2019" name="Database">
        <title>The radish genome database (RadishGD): an integrated information resource for radish genomics.</title>
        <authorList>
            <person name="Yu H.J."/>
            <person name="Baek S."/>
            <person name="Lee Y.J."/>
            <person name="Cho A."/>
            <person name="Mun J.H."/>
        </authorList>
    </citation>
    <scope>NUCLEOTIDE SEQUENCE [LARGE SCALE GENOMIC DNA]</scope>
    <source>
        <strain evidence="7">cv. WK10039</strain>
    </source>
</reference>
<keyword evidence="7" id="KW-1185">Reference proteome</keyword>
<dbReference type="RefSeq" id="XP_018480762.1">
    <property type="nucleotide sequence ID" value="XM_018625260.2"/>
</dbReference>
<feature type="compositionally biased region" description="Basic and acidic residues" evidence="4">
    <location>
        <begin position="228"/>
        <end position="245"/>
    </location>
</feature>
<dbReference type="InterPro" id="IPR051106">
    <property type="entry name" value="RNA-bind/splicing_reg"/>
</dbReference>
<dbReference type="KEGG" id="rsz:108851789"/>
<gene>
    <name evidence="8 9 10 11" type="primary">LOC108851789</name>
</gene>
<dbReference type="PROSITE" id="PS50158">
    <property type="entry name" value="ZF_CCHC"/>
    <property type="match status" value="1"/>
</dbReference>
<dbReference type="Gene3D" id="3.30.70.330">
    <property type="match status" value="1"/>
</dbReference>
<dbReference type="RefSeq" id="XP_018480763.1">
    <property type="nucleotide sequence ID" value="XM_018625261.2"/>
</dbReference>
<feature type="region of interest" description="Disordered" evidence="4">
    <location>
        <begin position="81"/>
        <end position="245"/>
    </location>
</feature>
<feature type="compositionally biased region" description="Basic and acidic residues" evidence="4">
    <location>
        <begin position="91"/>
        <end position="111"/>
    </location>
</feature>
<evidence type="ECO:0000313" key="10">
    <source>
        <dbReference type="RefSeq" id="XP_056862920.1"/>
    </source>
</evidence>
<dbReference type="SUPFAM" id="SSF57756">
    <property type="entry name" value="Retrovirus zinc finger-like domains"/>
    <property type="match status" value="1"/>
</dbReference>
<dbReference type="SMART" id="SM00343">
    <property type="entry name" value="ZnF_C2HC"/>
    <property type="match status" value="1"/>
</dbReference>
<feature type="domain" description="CCHC-type" evidence="6">
    <location>
        <begin position="124"/>
        <end position="139"/>
    </location>
</feature>
<dbReference type="InterPro" id="IPR036875">
    <property type="entry name" value="Znf_CCHC_sf"/>
</dbReference>
<dbReference type="InterPro" id="IPR000504">
    <property type="entry name" value="RRM_dom"/>
</dbReference>
<organism evidence="7 9">
    <name type="scientific">Raphanus sativus</name>
    <name type="common">Radish</name>
    <name type="synonym">Raphanus raphanistrum var. sativus</name>
    <dbReference type="NCBI Taxonomy" id="3726"/>
    <lineage>
        <taxon>Eukaryota</taxon>
        <taxon>Viridiplantae</taxon>
        <taxon>Streptophyta</taxon>
        <taxon>Embryophyta</taxon>
        <taxon>Tracheophyta</taxon>
        <taxon>Spermatophyta</taxon>
        <taxon>Magnoliopsida</taxon>
        <taxon>eudicotyledons</taxon>
        <taxon>Gunneridae</taxon>
        <taxon>Pentapetalae</taxon>
        <taxon>rosids</taxon>
        <taxon>malvids</taxon>
        <taxon>Brassicales</taxon>
        <taxon>Brassicaceae</taxon>
        <taxon>Brassiceae</taxon>
        <taxon>Raphanus</taxon>
    </lineage>
</organism>
<dbReference type="RefSeq" id="XP_056862921.1">
    <property type="nucleotide sequence ID" value="XM_057006941.1"/>
</dbReference>
<reference evidence="8 9" key="2">
    <citation type="submission" date="2025-04" db="UniProtKB">
        <authorList>
            <consortium name="RefSeq"/>
        </authorList>
    </citation>
    <scope>IDENTIFICATION</scope>
    <source>
        <tissue evidence="8 9">Leaf</tissue>
    </source>
</reference>
<sequence length="245" mass="26843">MSEEVEYRCFIGGLAWSTSDRGLRDAFEKYGHLLEAKVVLDKFSGRSRGFGFITFDEKKAMDEAIAAMNGMDLDGRTITVDKAQPLQGGSGRDHDGGDRSRDRGYDRDRSRPSGGRGGSGGGDCFKCGKPGHFARECPDESGRGGGGRYSSRDDRYGAKDDRYGAKDDRYSSKDDRYSAKDDRYGDKEDRYGRDGGRDGGRDRYGPDRNGDRSGGRSRDGGSRGGPGGERHSRAPYDRPRAGGFH</sequence>
<dbReference type="GeneID" id="108851789"/>
<evidence type="ECO:0000313" key="9">
    <source>
        <dbReference type="RefSeq" id="XP_018480763.1"/>
    </source>
</evidence>
<keyword evidence="2" id="KW-0862">Zinc</keyword>
<dbReference type="InterPro" id="IPR048289">
    <property type="entry name" value="RRM2_NsCP33-like"/>
</dbReference>
<dbReference type="RefSeq" id="XP_056862920.1">
    <property type="nucleotide sequence ID" value="XM_057006940.1"/>
</dbReference>